<name>A0A9J6NZM9_9CLOT</name>
<keyword evidence="2 12" id="KW-0813">Transport</keyword>
<dbReference type="RefSeq" id="WP_250858540.1">
    <property type="nucleotide sequence ID" value="NZ_JAGSOJ010000001.1"/>
</dbReference>
<comment type="subunit">
    <text evidence="12">F-type ATPases have 2 components, F(1) - the catalytic core - and F(0) - the membrane proton channel. F(1) has five subunits: alpha(3), beta(3), gamma(1), delta(1), epsilon(1). F(0) has three main subunits: a(1), b(2) and c(10-14). The alpha and beta chains form an alternating ring which encloses part of the gamma chain. F(1) is attached to F(0) by a central stalk formed by the gamma and epsilon chains, while a peripheral stalk is formed by the delta and b chains.</text>
</comment>
<evidence type="ECO:0000256" key="13">
    <source>
        <dbReference type="RuleBase" id="RU003848"/>
    </source>
</evidence>
<dbReference type="PANTHER" id="PTHR33445:SF2">
    <property type="entry name" value="ATP SYNTHASE SUBUNIT B', CHLOROPLASTIC"/>
    <property type="match status" value="1"/>
</dbReference>
<dbReference type="HAMAP" id="MF_01398">
    <property type="entry name" value="ATP_synth_b_bprime"/>
    <property type="match status" value="1"/>
</dbReference>
<keyword evidence="8 12" id="KW-0472">Membrane</keyword>
<dbReference type="GO" id="GO:0045259">
    <property type="term" value="C:proton-transporting ATP synthase complex"/>
    <property type="evidence" value="ECO:0007669"/>
    <property type="project" value="UniProtKB-KW"/>
</dbReference>
<comment type="subcellular location">
    <subcellularLocation>
        <location evidence="12">Cell membrane</location>
        <topology evidence="12">Single-pass membrane protein</topology>
    </subcellularLocation>
    <subcellularLocation>
        <location evidence="11">Endomembrane system</location>
        <topology evidence="11">Single-pass membrane protein</topology>
    </subcellularLocation>
</comment>
<dbReference type="GO" id="GO:0046933">
    <property type="term" value="F:proton-transporting ATP synthase activity, rotational mechanism"/>
    <property type="evidence" value="ECO:0007669"/>
    <property type="project" value="UniProtKB-UniRule"/>
</dbReference>
<evidence type="ECO:0000256" key="8">
    <source>
        <dbReference type="ARBA" id="ARBA00023136"/>
    </source>
</evidence>
<evidence type="ECO:0000256" key="3">
    <source>
        <dbReference type="ARBA" id="ARBA00022547"/>
    </source>
</evidence>
<evidence type="ECO:0000256" key="5">
    <source>
        <dbReference type="ARBA" id="ARBA00022781"/>
    </source>
</evidence>
<evidence type="ECO:0000256" key="9">
    <source>
        <dbReference type="ARBA" id="ARBA00023310"/>
    </source>
</evidence>
<evidence type="ECO:0000313" key="16">
    <source>
        <dbReference type="Proteomes" id="UP001056429"/>
    </source>
</evidence>
<dbReference type="Proteomes" id="UP001056429">
    <property type="component" value="Unassembled WGS sequence"/>
</dbReference>
<evidence type="ECO:0000256" key="4">
    <source>
        <dbReference type="ARBA" id="ARBA00022692"/>
    </source>
</evidence>
<evidence type="ECO:0000256" key="14">
    <source>
        <dbReference type="SAM" id="Coils"/>
    </source>
</evidence>
<reference evidence="15" key="2">
    <citation type="submission" date="2021-04" db="EMBL/GenBank/DDBJ databases">
        <authorList>
            <person name="Dong X."/>
        </authorList>
    </citation>
    <scope>NUCLEOTIDE SEQUENCE</scope>
    <source>
        <strain evidence="15">ZWT</strain>
    </source>
</reference>
<keyword evidence="3 12" id="KW-0138">CF(0)</keyword>
<dbReference type="SUPFAM" id="SSF81573">
    <property type="entry name" value="F1F0 ATP synthase subunit B, membrane domain"/>
    <property type="match status" value="1"/>
</dbReference>
<evidence type="ECO:0000256" key="12">
    <source>
        <dbReference type="HAMAP-Rule" id="MF_01398"/>
    </source>
</evidence>
<feature type="transmembrane region" description="Helical" evidence="12">
    <location>
        <begin position="7"/>
        <end position="27"/>
    </location>
</feature>
<comment type="function">
    <text evidence="10 12">F(1)F(0) ATP synthase produces ATP from ADP in the presence of a proton or sodium gradient. F-type ATPases consist of two structural domains, F(1) containing the extramembraneous catalytic core and F(0) containing the membrane proton channel, linked together by a central stalk and a peripheral stalk. During catalysis, ATP synthesis in the catalytic domain of F(1) is coupled via a rotary mechanism of the central stalk subunits to proton translocation.</text>
</comment>
<feature type="coiled-coil region" evidence="14">
    <location>
        <begin position="45"/>
        <end position="116"/>
    </location>
</feature>
<keyword evidence="14" id="KW-0175">Coiled coil</keyword>
<dbReference type="CDD" id="cd06503">
    <property type="entry name" value="ATP-synt_Fo_b"/>
    <property type="match status" value="1"/>
</dbReference>
<dbReference type="InterPro" id="IPR050059">
    <property type="entry name" value="ATP_synthase_B_chain"/>
</dbReference>
<dbReference type="NCBIfam" id="TIGR01144">
    <property type="entry name" value="ATP_synt_b"/>
    <property type="match status" value="1"/>
</dbReference>
<evidence type="ECO:0000256" key="2">
    <source>
        <dbReference type="ARBA" id="ARBA00022448"/>
    </source>
</evidence>
<evidence type="ECO:0000256" key="1">
    <source>
        <dbReference type="ARBA" id="ARBA00005513"/>
    </source>
</evidence>
<dbReference type="EMBL" id="JAGSOJ010000001">
    <property type="protein sequence ID" value="MCM1989548.1"/>
    <property type="molecule type" value="Genomic_DNA"/>
</dbReference>
<reference evidence="15" key="1">
    <citation type="journal article" date="2021" name="mSystems">
        <title>Bacteria and Archaea Synergistically Convert Glycine Betaine to Biogenic Methane in the Formosa Cold Seep of the South China Sea.</title>
        <authorList>
            <person name="Li L."/>
            <person name="Zhang W."/>
            <person name="Zhang S."/>
            <person name="Song L."/>
            <person name="Sun Q."/>
            <person name="Zhang H."/>
            <person name="Xiang H."/>
            <person name="Dong X."/>
        </authorList>
    </citation>
    <scope>NUCLEOTIDE SEQUENCE</scope>
    <source>
        <strain evidence="15">ZWT</strain>
    </source>
</reference>
<evidence type="ECO:0000313" key="15">
    <source>
        <dbReference type="EMBL" id="MCM1989548.1"/>
    </source>
</evidence>
<dbReference type="NCBIfam" id="NF009992">
    <property type="entry name" value="PRK13461.1"/>
    <property type="match status" value="1"/>
</dbReference>
<accession>A0A9J6NZM9</accession>
<dbReference type="InterPro" id="IPR002146">
    <property type="entry name" value="ATP_synth_b/b'su_bac/chlpt"/>
</dbReference>
<keyword evidence="4 12" id="KW-0812">Transmembrane</keyword>
<dbReference type="InterPro" id="IPR028987">
    <property type="entry name" value="ATP_synth_B-like_membr_sf"/>
</dbReference>
<sequence>MDIELKYIIAAIINFGILFFILKKFFFDKVNNFVENRQSEIKNSYDGIEEERQAVADEKNSVEQEMKEIKDKAIRIFEEYKMDAEKNKEKITNEAKEEAKQIMDKASTDIQLEKARANREIERNAIDLSVEICEKVLEDSLDEESQKKMIKHFISKVGTI</sequence>
<evidence type="ECO:0000256" key="11">
    <source>
        <dbReference type="ARBA" id="ARBA00037847"/>
    </source>
</evidence>
<keyword evidence="12" id="KW-1003">Cell membrane</keyword>
<keyword evidence="7 12" id="KW-0406">Ion transport</keyword>
<dbReference type="GO" id="GO:0005886">
    <property type="term" value="C:plasma membrane"/>
    <property type="evidence" value="ECO:0007669"/>
    <property type="project" value="UniProtKB-SubCell"/>
</dbReference>
<organism evidence="15 16">
    <name type="scientific">Oceanirhabdus seepicola</name>
    <dbReference type="NCBI Taxonomy" id="2828781"/>
    <lineage>
        <taxon>Bacteria</taxon>
        <taxon>Bacillati</taxon>
        <taxon>Bacillota</taxon>
        <taxon>Clostridia</taxon>
        <taxon>Eubacteriales</taxon>
        <taxon>Clostridiaceae</taxon>
        <taxon>Oceanirhabdus</taxon>
    </lineage>
</organism>
<keyword evidence="9 12" id="KW-0066">ATP synthesis</keyword>
<dbReference type="GO" id="GO:0046961">
    <property type="term" value="F:proton-transporting ATPase activity, rotational mechanism"/>
    <property type="evidence" value="ECO:0007669"/>
    <property type="project" value="TreeGrafter"/>
</dbReference>
<protein>
    <recommendedName>
        <fullName evidence="12">ATP synthase subunit b</fullName>
    </recommendedName>
    <alternativeName>
        <fullName evidence="12">ATP synthase F(0) sector subunit b</fullName>
    </alternativeName>
    <alternativeName>
        <fullName evidence="12">ATPase subunit I</fullName>
    </alternativeName>
    <alternativeName>
        <fullName evidence="12">F-type ATPase subunit b</fullName>
        <shortName evidence="12">F-ATPase subunit b</shortName>
    </alternativeName>
</protein>
<dbReference type="GO" id="GO:0012505">
    <property type="term" value="C:endomembrane system"/>
    <property type="evidence" value="ECO:0007669"/>
    <property type="project" value="UniProtKB-SubCell"/>
</dbReference>
<comment type="function">
    <text evidence="12">Component of the F(0) channel, it forms part of the peripheral stalk, linking F(1) to F(0).</text>
</comment>
<dbReference type="InterPro" id="IPR005864">
    <property type="entry name" value="ATP_synth_F0_bsu_bac"/>
</dbReference>
<keyword evidence="16" id="KW-1185">Reference proteome</keyword>
<proteinExistence type="inferred from homology"/>
<keyword evidence="5 12" id="KW-0375">Hydrogen ion transport</keyword>
<dbReference type="AlphaFoldDB" id="A0A9J6NZM9"/>
<dbReference type="Pfam" id="PF00430">
    <property type="entry name" value="ATP-synt_B"/>
    <property type="match status" value="1"/>
</dbReference>
<evidence type="ECO:0000256" key="7">
    <source>
        <dbReference type="ARBA" id="ARBA00023065"/>
    </source>
</evidence>
<gene>
    <name evidence="12" type="primary">atpF</name>
    <name evidence="15" type="ORF">KDK92_07325</name>
</gene>
<comment type="caution">
    <text evidence="15">The sequence shown here is derived from an EMBL/GenBank/DDBJ whole genome shotgun (WGS) entry which is preliminary data.</text>
</comment>
<dbReference type="PANTHER" id="PTHR33445">
    <property type="entry name" value="ATP SYNTHASE SUBUNIT B', CHLOROPLASTIC"/>
    <property type="match status" value="1"/>
</dbReference>
<keyword evidence="6 12" id="KW-1133">Transmembrane helix</keyword>
<comment type="similarity">
    <text evidence="1 12 13">Belongs to the ATPase B chain family.</text>
</comment>
<evidence type="ECO:0000256" key="6">
    <source>
        <dbReference type="ARBA" id="ARBA00022989"/>
    </source>
</evidence>
<evidence type="ECO:0000256" key="10">
    <source>
        <dbReference type="ARBA" id="ARBA00025198"/>
    </source>
</evidence>